<accession>A0A2W4EMC1</accession>
<dbReference type="EMBL" id="PCDP01000029">
    <property type="protein sequence ID" value="PZM14856.1"/>
    <property type="molecule type" value="Genomic_DNA"/>
</dbReference>
<dbReference type="AlphaFoldDB" id="A0A2W4EMC1"/>
<organism evidence="1 2">
    <name type="scientific">Rhizobium tubonense</name>
    <dbReference type="NCBI Taxonomy" id="484088"/>
    <lineage>
        <taxon>Bacteria</taxon>
        <taxon>Pseudomonadati</taxon>
        <taxon>Pseudomonadota</taxon>
        <taxon>Alphaproteobacteria</taxon>
        <taxon>Hyphomicrobiales</taxon>
        <taxon>Rhizobiaceae</taxon>
        <taxon>Rhizobium/Agrobacterium group</taxon>
        <taxon>Rhizobium</taxon>
    </lineage>
</organism>
<gene>
    <name evidence="1" type="ORF">CPY51_09160</name>
</gene>
<evidence type="ECO:0000313" key="1">
    <source>
        <dbReference type="EMBL" id="PZM14856.1"/>
    </source>
</evidence>
<proteinExistence type="predicted"/>
<evidence type="ECO:0000313" key="2">
    <source>
        <dbReference type="Proteomes" id="UP000248925"/>
    </source>
</evidence>
<reference evidence="1 2" key="1">
    <citation type="journal article" date="2018" name="Sci. Rep.">
        <title>Rhizobium tumorigenes sp. nov., a novel plant tumorigenic bacterium isolated from cane gall tumors on thornless blackberry.</title>
        <authorList>
            <person name="Kuzmanovi N."/>
            <person name="Smalla K."/>
            <person name="Gronow S."/>
            <person name="PuBawska J."/>
        </authorList>
    </citation>
    <scope>NUCLEOTIDE SEQUENCE [LARGE SCALE GENOMIC DNA]</scope>
    <source>
        <strain evidence="1 2">CCBAU 85046</strain>
    </source>
</reference>
<dbReference type="Proteomes" id="UP000248925">
    <property type="component" value="Unassembled WGS sequence"/>
</dbReference>
<keyword evidence="2" id="KW-1185">Reference proteome</keyword>
<name>A0A2W4EMC1_9HYPH</name>
<protein>
    <submittedName>
        <fullName evidence="1">Uncharacterized protein</fullName>
    </submittedName>
</protein>
<comment type="caution">
    <text evidence="1">The sequence shown here is derived from an EMBL/GenBank/DDBJ whole genome shotgun (WGS) entry which is preliminary data.</text>
</comment>
<sequence>MAGLWEAGAAWVADYPGTRPEMWWRFDAPRPPLWTFAGSLWDGADAEALPAIKPCYDSGLPSMWIDHRDVAVFRHGGCGLPPNPAWRGVPKNHVDRRGSKARWPTLTGTHCSFRASENDYPTHGA</sequence>